<organism evidence="11 12">
    <name type="scientific">Oikopleura dioica</name>
    <name type="common">Tunicate</name>
    <dbReference type="NCBI Taxonomy" id="34765"/>
    <lineage>
        <taxon>Eukaryota</taxon>
        <taxon>Metazoa</taxon>
        <taxon>Chordata</taxon>
        <taxon>Tunicata</taxon>
        <taxon>Appendicularia</taxon>
        <taxon>Copelata</taxon>
        <taxon>Oikopleuridae</taxon>
        <taxon>Oikopleura</taxon>
    </lineage>
</organism>
<comment type="catalytic activity">
    <reaction evidence="10">
        <text>2 5-aminolevulinate = porphobilinogen + 2 H2O + H(+)</text>
        <dbReference type="Rhea" id="RHEA:24064"/>
        <dbReference type="ChEBI" id="CHEBI:15377"/>
        <dbReference type="ChEBI" id="CHEBI:15378"/>
        <dbReference type="ChEBI" id="CHEBI:58126"/>
        <dbReference type="ChEBI" id="CHEBI:356416"/>
        <dbReference type="EC" id="4.2.1.24"/>
    </reaction>
</comment>
<evidence type="ECO:0000256" key="6">
    <source>
        <dbReference type="ARBA" id="ARBA00023244"/>
    </source>
</evidence>
<name>A0ABN7TGC8_OIKDI</name>
<dbReference type="PANTHER" id="PTHR11458">
    <property type="entry name" value="DELTA-AMINOLEVULINIC ACID DEHYDRATASE"/>
    <property type="match status" value="1"/>
</dbReference>
<dbReference type="PROSITE" id="PS00175">
    <property type="entry name" value="PG_MUTASE"/>
    <property type="match status" value="1"/>
</dbReference>
<dbReference type="InterPro" id="IPR001345">
    <property type="entry name" value="PG/BPGM_mutase_AS"/>
</dbReference>
<dbReference type="Pfam" id="PF00490">
    <property type="entry name" value="ALAD"/>
    <property type="match status" value="2"/>
</dbReference>
<evidence type="ECO:0000256" key="2">
    <source>
        <dbReference type="ARBA" id="ARBA00008055"/>
    </source>
</evidence>
<comment type="similarity">
    <text evidence="2">Belongs to the ALAD family.</text>
</comment>
<sequence>MSGYEPPVGHILHSSYGHGVLRELAAFDSKISPVNLMLPLFVTNSSPDALEPINALPGVSRYGINNLIPFLSQQVAKGLRSVIIFGVDVKSTKDAVGSSADCETGPTIEAIKLIKSKYPQLWVAADVCICPFSETGHCGIFEDDRMNNQKSIDRLAEIAGNYGLAAFYGPFREAAGSAPKFGDRRNYQLPPGASSLAMRCNDRDANEGADILMCSRMVVLNLYLIRHGETSYNKAGILQGQLDIPLSEMGRDQESASTHERQRLAEAKVLPKADLVYSSPLSRALETAKIATNDIGEERIICDDLLKEKGMGKLEGKLRSEVDWNSPEMEADADVKYRAVNFLRSLIEEAKVDKTILIFAHGFLLKMLFRHFLGLKNFDFGEYKAEAKETMKNTAFHHIVIKKTSGWIESKRYGRMSAWDGKAIAVNNAKHLEEEQ</sequence>
<dbReference type="SMART" id="SM00855">
    <property type="entry name" value="PGAM"/>
    <property type="match status" value="1"/>
</dbReference>
<evidence type="ECO:0000313" key="11">
    <source>
        <dbReference type="EMBL" id="CAG5113981.1"/>
    </source>
</evidence>
<dbReference type="Gene3D" id="3.40.50.1240">
    <property type="entry name" value="Phosphoglycerate mutase-like"/>
    <property type="match status" value="1"/>
</dbReference>
<dbReference type="Proteomes" id="UP001158576">
    <property type="component" value="Chromosome 2"/>
</dbReference>
<comment type="subunit">
    <text evidence="8">Homooctamer; active form. Homohexamer; low activity form.</text>
</comment>
<keyword evidence="4" id="KW-0350">Heme biosynthesis</keyword>
<reference evidence="11 12" key="1">
    <citation type="submission" date="2021-04" db="EMBL/GenBank/DDBJ databases">
        <authorList>
            <person name="Bliznina A."/>
        </authorList>
    </citation>
    <scope>NUCLEOTIDE SEQUENCE [LARGE SCALE GENOMIC DNA]</scope>
</reference>
<dbReference type="CDD" id="cd07067">
    <property type="entry name" value="HP_PGM_like"/>
    <property type="match status" value="1"/>
</dbReference>
<dbReference type="Gene3D" id="3.20.20.70">
    <property type="entry name" value="Aldolase class I"/>
    <property type="match status" value="2"/>
</dbReference>
<evidence type="ECO:0000256" key="1">
    <source>
        <dbReference type="ARBA" id="ARBA00004694"/>
    </source>
</evidence>
<gene>
    <name evidence="11" type="ORF">OKIOD_LOCUS16831</name>
</gene>
<evidence type="ECO:0000256" key="9">
    <source>
        <dbReference type="ARBA" id="ARBA00032837"/>
    </source>
</evidence>
<evidence type="ECO:0000256" key="3">
    <source>
        <dbReference type="ARBA" id="ARBA00012053"/>
    </source>
</evidence>
<keyword evidence="6" id="KW-0627">Porphyrin biosynthesis</keyword>
<evidence type="ECO:0000256" key="5">
    <source>
        <dbReference type="ARBA" id="ARBA00023239"/>
    </source>
</evidence>
<dbReference type="SUPFAM" id="SSF53254">
    <property type="entry name" value="Phosphoglycerate mutase-like"/>
    <property type="match status" value="1"/>
</dbReference>
<proteinExistence type="inferred from homology"/>
<evidence type="ECO:0000256" key="7">
    <source>
        <dbReference type="ARBA" id="ARBA00025628"/>
    </source>
</evidence>
<comment type="pathway">
    <text evidence="1">Porphyrin-containing compound metabolism; protoporphyrin-IX biosynthesis; coproporphyrinogen-III from 5-aminolevulinate: step 1/4.</text>
</comment>
<dbReference type="InterPro" id="IPR013785">
    <property type="entry name" value="Aldolase_TIM"/>
</dbReference>
<evidence type="ECO:0000256" key="4">
    <source>
        <dbReference type="ARBA" id="ARBA00023133"/>
    </source>
</evidence>
<dbReference type="SMART" id="SM01004">
    <property type="entry name" value="ALAD"/>
    <property type="match status" value="1"/>
</dbReference>
<dbReference type="EC" id="4.2.1.24" evidence="3"/>
<keyword evidence="12" id="KW-1185">Reference proteome</keyword>
<dbReference type="InterPro" id="IPR001731">
    <property type="entry name" value="ALAD"/>
</dbReference>
<dbReference type="EMBL" id="OU015567">
    <property type="protein sequence ID" value="CAG5113981.1"/>
    <property type="molecule type" value="Genomic_DNA"/>
</dbReference>
<dbReference type="InterPro" id="IPR029033">
    <property type="entry name" value="His_PPase_superfam"/>
</dbReference>
<evidence type="ECO:0000256" key="10">
    <source>
        <dbReference type="ARBA" id="ARBA00047651"/>
    </source>
</evidence>
<evidence type="ECO:0000313" key="12">
    <source>
        <dbReference type="Proteomes" id="UP001158576"/>
    </source>
</evidence>
<accession>A0ABN7TGC8</accession>
<dbReference type="PANTHER" id="PTHR11458:SF0">
    <property type="entry name" value="DELTA-AMINOLEVULINIC ACID DEHYDRATASE"/>
    <property type="match status" value="1"/>
</dbReference>
<dbReference type="InterPro" id="IPR013078">
    <property type="entry name" value="His_Pase_superF_clade-1"/>
</dbReference>
<dbReference type="Pfam" id="PF00300">
    <property type="entry name" value="His_Phos_1"/>
    <property type="match status" value="1"/>
</dbReference>
<keyword evidence="5" id="KW-0456">Lyase</keyword>
<dbReference type="SUPFAM" id="SSF51569">
    <property type="entry name" value="Aldolase"/>
    <property type="match status" value="1"/>
</dbReference>
<evidence type="ECO:0000256" key="8">
    <source>
        <dbReference type="ARBA" id="ARBA00025861"/>
    </source>
</evidence>
<comment type="function">
    <text evidence="7">Catalyzes an early step in the biosynthesis of tetrapyrroles. Binds two molecules of 5-aminolevulinate per subunit, each at a distinct site, and catalyzes their condensation to form porphobilinogen.</text>
</comment>
<protein>
    <recommendedName>
        <fullName evidence="3">porphobilinogen synthase</fullName>
        <ecNumber evidence="3">4.2.1.24</ecNumber>
    </recommendedName>
    <alternativeName>
        <fullName evidence="9">Porphobilinogen synthase</fullName>
    </alternativeName>
</protein>